<feature type="compositionally biased region" description="Basic and acidic residues" evidence="2">
    <location>
        <begin position="1"/>
        <end position="10"/>
    </location>
</feature>
<keyword evidence="3" id="KW-0812">Transmembrane</keyword>
<protein>
    <recommendedName>
        <fullName evidence="6">DUF1003 domain-containing protein</fullName>
    </recommendedName>
</protein>
<evidence type="ECO:0000256" key="1">
    <source>
        <dbReference type="SAM" id="Coils"/>
    </source>
</evidence>
<dbReference type="PANTHER" id="PTHR41386">
    <property type="entry name" value="INTEGRAL MEMBRANE PROTEIN-RELATED"/>
    <property type="match status" value="1"/>
</dbReference>
<keyword evidence="1" id="KW-0175">Coiled coil</keyword>
<feature type="compositionally biased region" description="Low complexity" evidence="2">
    <location>
        <begin position="220"/>
        <end position="231"/>
    </location>
</feature>
<dbReference type="PANTHER" id="PTHR41386:SF1">
    <property type="entry name" value="MEMBRANE PROTEIN"/>
    <property type="match status" value="1"/>
</dbReference>
<feature type="region of interest" description="Disordered" evidence="2">
    <location>
        <begin position="1"/>
        <end position="34"/>
    </location>
</feature>
<dbReference type="RefSeq" id="WP_087133766.1">
    <property type="nucleotide sequence ID" value="NZ_FUKP01000028.1"/>
</dbReference>
<feature type="coiled-coil region" evidence="1">
    <location>
        <begin position="106"/>
        <end position="133"/>
    </location>
</feature>
<dbReference type="AlphaFoldDB" id="A0A1R4IUU5"/>
<evidence type="ECO:0000256" key="3">
    <source>
        <dbReference type="SAM" id="Phobius"/>
    </source>
</evidence>
<dbReference type="InterPro" id="IPR010406">
    <property type="entry name" value="DUF1003"/>
</dbReference>
<evidence type="ECO:0008006" key="6">
    <source>
        <dbReference type="Google" id="ProtNLM"/>
    </source>
</evidence>
<evidence type="ECO:0000256" key="2">
    <source>
        <dbReference type="SAM" id="MobiDB-lite"/>
    </source>
</evidence>
<sequence length="247" mass="27681">MAENANDPRTRQSGLDTPLSARRRRLPRLSPNPDAFGEATEGFARFMGTPQFLLWMTLFCALWLGWNTWGPESLRFDDAAIGFTALTLMLSLQASYAAPLLLLAQNRQDDRDKVALREDRDRAERNLADTEYLTREIAGLRLALQDVSTRDFVRSEMRSLSDDVVEQLRESLREEIRNEIRNDLLEARSADRDRKATKKGSATKSGKKKRGTRPADAEDTSTTTLALLAAEEAAEAAAERPQEGPQA</sequence>
<dbReference type="Pfam" id="PF06210">
    <property type="entry name" value="DUF1003"/>
    <property type="match status" value="1"/>
</dbReference>
<dbReference type="Proteomes" id="UP000196230">
    <property type="component" value="Unassembled WGS sequence"/>
</dbReference>
<proteinExistence type="predicted"/>
<feature type="compositionally biased region" description="Basic and acidic residues" evidence="2">
    <location>
        <begin position="237"/>
        <end position="247"/>
    </location>
</feature>
<gene>
    <name evidence="4" type="ORF">FM125_04460</name>
</gene>
<accession>A0A1R4IUU5</accession>
<dbReference type="EMBL" id="FUKP01000028">
    <property type="protein sequence ID" value="SJN23093.1"/>
    <property type="molecule type" value="Genomic_DNA"/>
</dbReference>
<name>A0A1R4IUU5_9MICC</name>
<evidence type="ECO:0000313" key="5">
    <source>
        <dbReference type="Proteomes" id="UP000196230"/>
    </source>
</evidence>
<feature type="transmembrane region" description="Helical" evidence="3">
    <location>
        <begin position="52"/>
        <end position="69"/>
    </location>
</feature>
<keyword evidence="3" id="KW-0472">Membrane</keyword>
<organism evidence="4 5">
    <name type="scientific">Micrococcus lylae</name>
    <dbReference type="NCBI Taxonomy" id="1273"/>
    <lineage>
        <taxon>Bacteria</taxon>
        <taxon>Bacillati</taxon>
        <taxon>Actinomycetota</taxon>
        <taxon>Actinomycetes</taxon>
        <taxon>Micrococcales</taxon>
        <taxon>Micrococcaceae</taxon>
        <taxon>Micrococcus</taxon>
    </lineage>
</organism>
<feature type="region of interest" description="Disordered" evidence="2">
    <location>
        <begin position="188"/>
        <end position="247"/>
    </location>
</feature>
<evidence type="ECO:0000313" key="4">
    <source>
        <dbReference type="EMBL" id="SJN23093.1"/>
    </source>
</evidence>
<feature type="transmembrane region" description="Helical" evidence="3">
    <location>
        <begin position="81"/>
        <end position="103"/>
    </location>
</feature>
<keyword evidence="3" id="KW-1133">Transmembrane helix</keyword>
<reference evidence="4 5" key="1">
    <citation type="submission" date="2017-02" db="EMBL/GenBank/DDBJ databases">
        <authorList>
            <person name="Peterson S.W."/>
        </authorList>
    </citation>
    <scope>NUCLEOTIDE SEQUENCE [LARGE SCALE GENOMIC DNA]</scope>
    <source>
        <strain evidence="4 5">2B3F</strain>
    </source>
</reference>